<gene>
    <name evidence="2" type="ordered locus">MmarC5_1726</name>
</gene>
<dbReference type="PANTHER" id="PTHR43196">
    <property type="entry name" value="SULFATE ADENYLYLTRANSFERASE SUBUNIT 2"/>
    <property type="match status" value="1"/>
</dbReference>
<dbReference type="InterPro" id="IPR050128">
    <property type="entry name" value="Sulfate_adenylyltrnsfr_sub2"/>
</dbReference>
<dbReference type="InterPro" id="IPR002500">
    <property type="entry name" value="PAPS_reduct_dom"/>
</dbReference>
<dbReference type="Gene3D" id="3.40.50.620">
    <property type="entry name" value="HUPs"/>
    <property type="match status" value="1"/>
</dbReference>
<dbReference type="Pfam" id="PF01507">
    <property type="entry name" value="PAPS_reduct"/>
    <property type="match status" value="1"/>
</dbReference>
<dbReference type="SUPFAM" id="SSF52402">
    <property type="entry name" value="Adenine nucleotide alpha hydrolases-like"/>
    <property type="match status" value="1"/>
</dbReference>
<dbReference type="SMR" id="A4G0N9"/>
<dbReference type="PANTHER" id="PTHR43196:SF2">
    <property type="entry name" value="PHOSPHOADENOSINE PHOSPHOSULFATE REDUCTASE"/>
    <property type="match status" value="1"/>
</dbReference>
<organism evidence="2 3">
    <name type="scientific">Methanococcus maripaludis (strain C5 / ATCC BAA-1333)</name>
    <dbReference type="NCBI Taxonomy" id="402880"/>
    <lineage>
        <taxon>Archaea</taxon>
        <taxon>Methanobacteriati</taxon>
        <taxon>Methanobacteriota</taxon>
        <taxon>Methanomada group</taxon>
        <taxon>Methanococci</taxon>
        <taxon>Methanococcales</taxon>
        <taxon>Methanococcaceae</taxon>
        <taxon>Methanococcus</taxon>
    </lineage>
</organism>
<dbReference type="Proteomes" id="UP000000253">
    <property type="component" value="Chromosome"/>
</dbReference>
<dbReference type="EMBL" id="CP000609">
    <property type="protein sequence ID" value="ABO36023.1"/>
    <property type="molecule type" value="Genomic_DNA"/>
</dbReference>
<feature type="domain" description="Phosphoadenosine phosphosulphate reductase" evidence="1">
    <location>
        <begin position="186"/>
        <end position="358"/>
    </location>
</feature>
<evidence type="ECO:0000313" key="2">
    <source>
        <dbReference type="EMBL" id="ABO36023.1"/>
    </source>
</evidence>
<dbReference type="eggNOG" id="arCOG00074">
    <property type="taxonomic scope" value="Archaea"/>
</dbReference>
<dbReference type="KEGG" id="mmq:MmarC5_1726"/>
<dbReference type="GO" id="GO:0003824">
    <property type="term" value="F:catalytic activity"/>
    <property type="evidence" value="ECO:0007669"/>
    <property type="project" value="InterPro"/>
</dbReference>
<dbReference type="OrthoDB" id="5817at2157"/>
<proteinExistence type="predicted"/>
<dbReference type="NCBIfam" id="NF006327">
    <property type="entry name" value="PRK08557.1"/>
    <property type="match status" value="1"/>
</dbReference>
<dbReference type="HOGENOM" id="CLU_026622_0_0_2"/>
<evidence type="ECO:0000259" key="1">
    <source>
        <dbReference type="Pfam" id="PF01507"/>
    </source>
</evidence>
<reference evidence="2 3" key="1">
    <citation type="submission" date="2007-03" db="EMBL/GenBank/DDBJ databases">
        <title>Complete sequence of chromosome of Methanococcus maripaludis C5.</title>
        <authorList>
            <consortium name="US DOE Joint Genome Institute"/>
            <person name="Copeland A."/>
            <person name="Lucas S."/>
            <person name="Lapidus A."/>
            <person name="Barry K."/>
            <person name="Glavina del Rio T."/>
            <person name="Dalin E."/>
            <person name="Tice H."/>
            <person name="Pitluck S."/>
            <person name="Chertkov O."/>
            <person name="Brettin T."/>
            <person name="Bruce D."/>
            <person name="Han C."/>
            <person name="Detter J.C."/>
            <person name="Schmutz J."/>
            <person name="Larimer F."/>
            <person name="Land M."/>
            <person name="Hauser L."/>
            <person name="Kyrpides N."/>
            <person name="Mikhailova N."/>
            <person name="Sieprawska-Lupa M."/>
            <person name="Whitman W.B."/>
            <person name="Richardson P."/>
        </authorList>
    </citation>
    <scope>NUCLEOTIDE SEQUENCE [LARGE SCALE GENOMIC DNA]</scope>
    <source>
        <strain evidence="3">C5 / ATCC BAA-1333</strain>
    </source>
</reference>
<dbReference type="RefSeq" id="WP_011869469.1">
    <property type="nucleotide sequence ID" value="NC_009135.1"/>
</dbReference>
<dbReference type="GeneID" id="4928012"/>
<protein>
    <submittedName>
        <fullName evidence="2">Phosphoadenosine phosphosulfate reductase</fullName>
    </submittedName>
</protein>
<dbReference type="InterPro" id="IPR014729">
    <property type="entry name" value="Rossmann-like_a/b/a_fold"/>
</dbReference>
<name>A4G0N9_METM5</name>
<evidence type="ECO:0000313" key="3">
    <source>
        <dbReference type="Proteomes" id="UP000000253"/>
    </source>
</evidence>
<accession>A4G0N9</accession>
<dbReference type="AlphaFoldDB" id="A4G0N9"/>
<dbReference type="CDD" id="cd23947">
    <property type="entry name" value="PAPS_reductase-like_YbdN"/>
    <property type="match status" value="1"/>
</dbReference>
<sequence>MFKEDTKFASLYEIKVLNELTGKNFQEDDLILLEKLSGVDYRKRVYVSEDQIGTLEFDLLDLTWKFIPSPLYYMIEDPKISLKYTKKRLKGKYIKEELLENPEELNEVLKDDFEYIGVKIGDFLGVGVRKEDRVKVKDLSRKKELDFQKISDYLEYNKGNLDEMVEYSIEILQDTVEKYKRKGYAINASFSGGKDSAVSTLLSKEVIPDLDVVFIDTGLEYPETLNYVKDFAKKYDINLDTVDGNNFWDNLEKEGIPTKDNRWCNSACKLMPLKRYLKKKYGNKKVLTIDGTRKYESFTRANLDYKRKSGFIDFQTNLFPILDWNSLDIWSYIFSNDILYNPMYDKGFERIGCYLCPSALNSEFLRVKELHPDYFERWVKYLKKYFPESEVLRGFWRWDELPPKMIELEEDMGVDIEKKKRLKRITQL</sequence>
<dbReference type="STRING" id="402880.MmarC5_1726"/>